<sequence>MKYTETYCGPMCYVKFDDAIVSGDSLEEKAAAAASWLSSLIANEDIGAKSVHVYTGSKRSDVRMVVSGSTVSLQDMKGMDDPELSMIVMIAAPEVLNGEEICVSVSMDDMRPEIILNQEACGKYAKQRFVQEVLED</sequence>
<evidence type="ECO:0000313" key="2">
    <source>
        <dbReference type="Proteomes" id="UP001286174"/>
    </source>
</evidence>
<dbReference type="EMBL" id="JALBUR010000001">
    <property type="protein sequence ID" value="MDX8418509.1"/>
    <property type="molecule type" value="Genomic_DNA"/>
</dbReference>
<gene>
    <name evidence="1" type="ORF">MOZ60_00205</name>
</gene>
<name>A0AB35U0U4_9FIRM</name>
<dbReference type="Proteomes" id="UP001286174">
    <property type="component" value="Unassembled WGS sequence"/>
</dbReference>
<reference evidence="1 2" key="1">
    <citation type="submission" date="2022-03" db="EMBL/GenBank/DDBJ databases">
        <title>Novel taxa within the pig intestine.</title>
        <authorList>
            <person name="Wylensek D."/>
            <person name="Bishof K."/>
            <person name="Afrizal A."/>
            <person name="Clavel T."/>
        </authorList>
    </citation>
    <scope>NUCLEOTIDE SEQUENCE [LARGE SCALE GENOMIC DNA]</scope>
    <source>
        <strain evidence="1 2">CLA-KB-P133</strain>
    </source>
</reference>
<protein>
    <submittedName>
        <fullName evidence="1">Uncharacterized protein</fullName>
    </submittedName>
</protein>
<dbReference type="RefSeq" id="WP_370595219.1">
    <property type="nucleotide sequence ID" value="NZ_JALBUR010000001.1"/>
</dbReference>
<organism evidence="1 2">
    <name type="scientific">Grylomicrobium aquisgranensis</name>
    <dbReference type="NCBI Taxonomy" id="2926318"/>
    <lineage>
        <taxon>Bacteria</taxon>
        <taxon>Bacillati</taxon>
        <taxon>Bacillota</taxon>
        <taxon>Erysipelotrichia</taxon>
        <taxon>Erysipelotrichales</taxon>
        <taxon>Erysipelotrichaceae</taxon>
        <taxon>Grylomicrobium</taxon>
    </lineage>
</organism>
<comment type="caution">
    <text evidence="1">The sequence shown here is derived from an EMBL/GenBank/DDBJ whole genome shotgun (WGS) entry which is preliminary data.</text>
</comment>
<evidence type="ECO:0000313" key="1">
    <source>
        <dbReference type="EMBL" id="MDX8418509.1"/>
    </source>
</evidence>
<proteinExistence type="predicted"/>
<accession>A0AB35U0U4</accession>
<dbReference type="AlphaFoldDB" id="A0AB35U0U4"/>
<keyword evidence="2" id="KW-1185">Reference proteome</keyword>